<reference evidence="5 8" key="1">
    <citation type="submission" date="2016-01" db="EMBL/GenBank/DDBJ databases">
        <title>Use of Whole Genome Sequencing to ascertain that Brevibacterium massiliense (Roux, Raoult 2009) is a later heterotypic synonym of Brevibacterium ravenspurgense (Mages 2008).</title>
        <authorList>
            <person name="Bernier A.-M."/>
            <person name="Burdz T."/>
            <person name="Huynh C."/>
            <person name="Pachecho A.L."/>
            <person name="Wiebe D."/>
            <person name="Bonner C."/>
            <person name="Bernard K."/>
        </authorList>
    </citation>
    <scope>NUCLEOTIDE SEQUENCE [LARGE SCALE GENOMIC DNA]</scope>
    <source>
        <strain evidence="5 8">CCUG56047</strain>
    </source>
</reference>
<evidence type="ECO:0000313" key="7">
    <source>
        <dbReference type="Proteomes" id="UP000242755"/>
    </source>
</evidence>
<dbReference type="STRING" id="1176165.GCA_001584405_01913"/>
<keyword evidence="3" id="KW-0804">Transcription</keyword>
<organism evidence="5 8">
    <name type="scientific">Brevibacterium ravenspurgense</name>
    <dbReference type="NCBI Taxonomy" id="479117"/>
    <lineage>
        <taxon>Bacteria</taxon>
        <taxon>Bacillati</taxon>
        <taxon>Actinomycetota</taxon>
        <taxon>Actinomycetes</taxon>
        <taxon>Micrococcales</taxon>
        <taxon>Brevibacteriaceae</taxon>
        <taxon>Brevibacterium</taxon>
    </lineage>
</organism>
<dbReference type="SMART" id="SM00345">
    <property type="entry name" value="HTH_GNTR"/>
    <property type="match status" value="1"/>
</dbReference>
<evidence type="ECO:0000259" key="4">
    <source>
        <dbReference type="PROSITE" id="PS50949"/>
    </source>
</evidence>
<dbReference type="Proteomes" id="UP000242755">
    <property type="component" value="Unassembled WGS sequence"/>
</dbReference>
<dbReference type="Pfam" id="PF00392">
    <property type="entry name" value="GntR"/>
    <property type="match status" value="1"/>
</dbReference>
<dbReference type="CDD" id="cd07377">
    <property type="entry name" value="WHTH_GntR"/>
    <property type="match status" value="1"/>
</dbReference>
<name>A0A150H9E7_9MICO</name>
<evidence type="ECO:0000313" key="5">
    <source>
        <dbReference type="EMBL" id="KXZ58468.1"/>
    </source>
</evidence>
<dbReference type="GO" id="GO:0003700">
    <property type="term" value="F:DNA-binding transcription factor activity"/>
    <property type="evidence" value="ECO:0007669"/>
    <property type="project" value="InterPro"/>
</dbReference>
<evidence type="ECO:0000256" key="3">
    <source>
        <dbReference type="ARBA" id="ARBA00023163"/>
    </source>
</evidence>
<dbReference type="InterPro" id="IPR036390">
    <property type="entry name" value="WH_DNA-bd_sf"/>
</dbReference>
<dbReference type="PATRIC" id="fig|479117.4.peg.1503"/>
<protein>
    <submittedName>
        <fullName evidence="6">GntR family transcriptional regulator</fullName>
    </submittedName>
    <submittedName>
        <fullName evidence="5">Putative HTH-type transcriptional regulator YdfH</fullName>
    </submittedName>
</protein>
<gene>
    <name evidence="5" type="primary">ydfH</name>
    <name evidence="5" type="ORF">Bravens_01517</name>
    <name evidence="6" type="ORF">CYJ40_00125</name>
</gene>
<dbReference type="PROSITE" id="PS50949">
    <property type="entry name" value="HTH_GNTR"/>
    <property type="match status" value="1"/>
</dbReference>
<accession>A0A150H9E7</accession>
<keyword evidence="1" id="KW-0805">Transcription regulation</keyword>
<dbReference type="Proteomes" id="UP000243589">
    <property type="component" value="Unassembled WGS sequence"/>
</dbReference>
<evidence type="ECO:0000313" key="8">
    <source>
        <dbReference type="Proteomes" id="UP000243589"/>
    </source>
</evidence>
<reference evidence="6 7" key="2">
    <citation type="submission" date="2017-12" db="EMBL/GenBank/DDBJ databases">
        <title>Phylogenetic diversity of female urinary microbiome.</title>
        <authorList>
            <person name="Thomas-White K."/>
            <person name="Wolfe A.J."/>
        </authorList>
    </citation>
    <scope>NUCLEOTIDE SEQUENCE [LARGE SCALE GENOMIC DNA]</scope>
    <source>
        <strain evidence="6 7">UMB0426</strain>
    </source>
</reference>
<dbReference type="PANTHER" id="PTHR43537:SF24">
    <property type="entry name" value="GLUCONATE OPERON TRANSCRIPTIONAL REPRESSOR"/>
    <property type="match status" value="1"/>
</dbReference>
<dbReference type="SMART" id="SM00895">
    <property type="entry name" value="FCD"/>
    <property type="match status" value="1"/>
</dbReference>
<comment type="caution">
    <text evidence="5">The sequence shown here is derived from an EMBL/GenBank/DDBJ whole genome shotgun (WGS) entry which is preliminary data.</text>
</comment>
<dbReference type="Gene3D" id="1.10.10.10">
    <property type="entry name" value="Winged helix-like DNA-binding domain superfamily/Winged helix DNA-binding domain"/>
    <property type="match status" value="1"/>
</dbReference>
<dbReference type="SUPFAM" id="SSF46785">
    <property type="entry name" value="Winged helix' DNA-binding domain"/>
    <property type="match status" value="1"/>
</dbReference>
<evidence type="ECO:0000256" key="2">
    <source>
        <dbReference type="ARBA" id="ARBA00023125"/>
    </source>
</evidence>
<dbReference type="PANTHER" id="PTHR43537">
    <property type="entry name" value="TRANSCRIPTIONAL REGULATOR, GNTR FAMILY"/>
    <property type="match status" value="1"/>
</dbReference>
<dbReference type="GO" id="GO:0003677">
    <property type="term" value="F:DNA binding"/>
    <property type="evidence" value="ECO:0007669"/>
    <property type="project" value="UniProtKB-KW"/>
</dbReference>
<dbReference type="RefSeq" id="WP_062021950.1">
    <property type="nucleotide sequence ID" value="NZ_LQQC01000010.1"/>
</dbReference>
<dbReference type="SUPFAM" id="SSF48008">
    <property type="entry name" value="GntR ligand-binding domain-like"/>
    <property type="match status" value="1"/>
</dbReference>
<dbReference type="InterPro" id="IPR011711">
    <property type="entry name" value="GntR_C"/>
</dbReference>
<dbReference type="InterPro" id="IPR000524">
    <property type="entry name" value="Tscrpt_reg_HTH_GntR"/>
</dbReference>
<dbReference type="InterPro" id="IPR008920">
    <property type="entry name" value="TF_FadR/GntR_C"/>
</dbReference>
<sequence length="232" mass="25155">MSSAPAELPQWGPTGTSLAQTAYEAIKEKLILLRIGPGEPISETELADELGAGRTPIREALKRLEGDHLVVSYPRRGTFAAGVDIAELAAVTELRRALEPVAASAAAERANAQQRDDLRAAIERIRSFVAEAPEDSAGDGGAAEAFLRLDTLVHHTIYQACGNAHIADILARYHYLAMRIWALAAHRLPGIIEHAEDHIPLLEAIVDGQADKAATMTVEHIDEFERSLRAMF</sequence>
<proteinExistence type="predicted"/>
<dbReference type="Pfam" id="PF07729">
    <property type="entry name" value="FCD"/>
    <property type="match status" value="1"/>
</dbReference>
<keyword evidence="8" id="KW-1185">Reference proteome</keyword>
<dbReference type="InterPro" id="IPR036388">
    <property type="entry name" value="WH-like_DNA-bd_sf"/>
</dbReference>
<dbReference type="Gene3D" id="1.20.120.530">
    <property type="entry name" value="GntR ligand-binding domain-like"/>
    <property type="match status" value="1"/>
</dbReference>
<dbReference type="EMBL" id="PKGO01000001">
    <property type="protein sequence ID" value="PKY71126.1"/>
    <property type="molecule type" value="Genomic_DNA"/>
</dbReference>
<dbReference type="EMBL" id="LQQC01000010">
    <property type="protein sequence ID" value="KXZ58468.1"/>
    <property type="molecule type" value="Genomic_DNA"/>
</dbReference>
<evidence type="ECO:0000256" key="1">
    <source>
        <dbReference type="ARBA" id="ARBA00023015"/>
    </source>
</evidence>
<feature type="domain" description="HTH gntR-type" evidence="4">
    <location>
        <begin position="16"/>
        <end position="83"/>
    </location>
</feature>
<evidence type="ECO:0000313" key="6">
    <source>
        <dbReference type="EMBL" id="PKY71126.1"/>
    </source>
</evidence>
<dbReference type="AlphaFoldDB" id="A0A150H9E7"/>
<keyword evidence="2" id="KW-0238">DNA-binding</keyword>